<dbReference type="RefSeq" id="WP_007185288.1">
    <property type="nucleotide sequence ID" value="NZ_AKGD01000001.1"/>
</dbReference>
<dbReference type="STRING" id="1172194.WQQ_23450"/>
<dbReference type="EMBL" id="AKGD01000001">
    <property type="protein sequence ID" value="EIT72208.1"/>
    <property type="molecule type" value="Genomic_DNA"/>
</dbReference>
<keyword evidence="1" id="KW-0812">Transmembrane</keyword>
<proteinExistence type="predicted"/>
<keyword evidence="1" id="KW-1133">Transmembrane helix</keyword>
<feature type="transmembrane region" description="Helical" evidence="1">
    <location>
        <begin position="12"/>
        <end position="30"/>
    </location>
</feature>
<feature type="transmembrane region" description="Helical" evidence="1">
    <location>
        <begin position="92"/>
        <end position="113"/>
    </location>
</feature>
<feature type="transmembrane region" description="Helical" evidence="1">
    <location>
        <begin position="243"/>
        <end position="260"/>
    </location>
</feature>
<evidence type="ECO:0000259" key="2">
    <source>
        <dbReference type="Pfam" id="PF00892"/>
    </source>
</evidence>
<gene>
    <name evidence="3" type="ORF">WQQ_23450</name>
</gene>
<dbReference type="PANTHER" id="PTHR22911">
    <property type="entry name" value="ACYL-MALONYL CONDENSING ENZYME-RELATED"/>
    <property type="match status" value="1"/>
</dbReference>
<keyword evidence="4" id="KW-1185">Reference proteome</keyword>
<feature type="transmembrane region" description="Helical" evidence="1">
    <location>
        <begin position="36"/>
        <end position="57"/>
    </location>
</feature>
<feature type="transmembrane region" description="Helical" evidence="1">
    <location>
        <begin position="175"/>
        <end position="199"/>
    </location>
</feature>
<dbReference type="GO" id="GO:0016020">
    <property type="term" value="C:membrane"/>
    <property type="evidence" value="ECO:0007669"/>
    <property type="project" value="InterPro"/>
</dbReference>
<protein>
    <submittedName>
        <fullName evidence="3">Integral membrane protein DUF6</fullName>
    </submittedName>
</protein>
<evidence type="ECO:0000313" key="3">
    <source>
        <dbReference type="EMBL" id="EIT72208.1"/>
    </source>
</evidence>
<comment type="caution">
    <text evidence="3">The sequence shown here is derived from an EMBL/GenBank/DDBJ whole genome shotgun (WGS) entry which is preliminary data.</text>
</comment>
<dbReference type="Proteomes" id="UP000003704">
    <property type="component" value="Unassembled WGS sequence"/>
</dbReference>
<evidence type="ECO:0000256" key="1">
    <source>
        <dbReference type="SAM" id="Phobius"/>
    </source>
</evidence>
<feature type="transmembrane region" description="Helical" evidence="1">
    <location>
        <begin position="122"/>
        <end position="139"/>
    </location>
</feature>
<dbReference type="PATRIC" id="fig|1172194.4.peg.2265"/>
<reference evidence="3 4" key="1">
    <citation type="journal article" date="2012" name="J. Bacteriol.">
        <title>Genome Sequence of n-Alkane-Degrading Hydrocarboniphaga effusa Strain AP103T (ATCC BAA-332T).</title>
        <authorList>
            <person name="Chang H.K."/>
            <person name="Zylstra G.J."/>
            <person name="Chae J.C."/>
        </authorList>
    </citation>
    <scope>NUCLEOTIDE SEQUENCE [LARGE SCALE GENOMIC DNA]</scope>
    <source>
        <strain evidence="3 4">AP103</strain>
    </source>
</reference>
<feature type="domain" description="EamA" evidence="2">
    <location>
        <begin position="145"/>
        <end position="283"/>
    </location>
</feature>
<feature type="transmembrane region" description="Helical" evidence="1">
    <location>
        <begin position="211"/>
        <end position="231"/>
    </location>
</feature>
<dbReference type="InterPro" id="IPR000620">
    <property type="entry name" value="EamA_dom"/>
</dbReference>
<keyword evidence="1" id="KW-0472">Membrane</keyword>
<feature type="transmembrane region" description="Helical" evidence="1">
    <location>
        <begin position="64"/>
        <end position="86"/>
    </location>
</feature>
<dbReference type="AlphaFoldDB" id="I8TEQ6"/>
<name>I8TEQ6_9GAMM</name>
<dbReference type="InterPro" id="IPR037185">
    <property type="entry name" value="EmrE-like"/>
</dbReference>
<dbReference type="OrthoDB" id="9150437at2"/>
<sequence>MTDVAKARWQLHFCVLLWAFTAILGKLISLDAVKLVWWRLLIVVACLFVLPGVWRALRRTPRRLVAIFAGIGVLVTLHWLTFYGAIKLANASVAVTCLAVAPAFLSVIEPWIAQRPFDWRELALGLAVVPGVVLVVGGVPDDMRLGVLVGITSALFVAFFIALNKRHAERADSLLVTGLELGAGLVLIAAAAPFLPGGFASLMVPPAGLDVLWIGVLALACTLLPFTLSLVALRRISAFGAQLTINLEPIYTIVFAALIFNEQRELGPRFYLGVLVVLSAVFLHPLLARRPELIAPDAIASDTTDAVADKAGASQVCALEPDRKG</sequence>
<dbReference type="SUPFAM" id="SSF103481">
    <property type="entry name" value="Multidrug resistance efflux transporter EmrE"/>
    <property type="match status" value="2"/>
</dbReference>
<dbReference type="PANTHER" id="PTHR22911:SF79">
    <property type="entry name" value="MOBA-LIKE NTP TRANSFERASE DOMAIN-CONTAINING PROTEIN"/>
    <property type="match status" value="1"/>
</dbReference>
<feature type="transmembrane region" description="Helical" evidence="1">
    <location>
        <begin position="145"/>
        <end position="163"/>
    </location>
</feature>
<organism evidence="3 4">
    <name type="scientific">Hydrocarboniphaga effusa AP103</name>
    <dbReference type="NCBI Taxonomy" id="1172194"/>
    <lineage>
        <taxon>Bacteria</taxon>
        <taxon>Pseudomonadati</taxon>
        <taxon>Pseudomonadota</taxon>
        <taxon>Gammaproteobacteria</taxon>
        <taxon>Nevskiales</taxon>
        <taxon>Nevskiaceae</taxon>
        <taxon>Hydrocarboniphaga</taxon>
    </lineage>
</organism>
<evidence type="ECO:0000313" key="4">
    <source>
        <dbReference type="Proteomes" id="UP000003704"/>
    </source>
</evidence>
<feature type="domain" description="EamA" evidence="2">
    <location>
        <begin position="14"/>
        <end position="136"/>
    </location>
</feature>
<feature type="transmembrane region" description="Helical" evidence="1">
    <location>
        <begin position="266"/>
        <end position="287"/>
    </location>
</feature>
<accession>I8TEQ6</accession>
<dbReference type="Pfam" id="PF00892">
    <property type="entry name" value="EamA"/>
    <property type="match status" value="2"/>
</dbReference>